<name>A0ABV8G0T0_9ACTN</name>
<accession>A0ABV8G0T0</accession>
<dbReference type="Pfam" id="PF18310">
    <property type="entry name" value="DUF5605"/>
    <property type="match status" value="1"/>
</dbReference>
<dbReference type="RefSeq" id="WP_379526302.1">
    <property type="nucleotide sequence ID" value="NZ_JBHSBI010000001.1"/>
</dbReference>
<dbReference type="EMBL" id="JBHSBI010000001">
    <property type="protein sequence ID" value="MFC4006146.1"/>
    <property type="molecule type" value="Genomic_DNA"/>
</dbReference>
<evidence type="ECO:0000259" key="1">
    <source>
        <dbReference type="Pfam" id="PF18310"/>
    </source>
</evidence>
<gene>
    <name evidence="2" type="ORF">ACFOY2_02860</name>
</gene>
<sequence length="331" mass="36891">MNIMGTTAFGWHLHGEKRRARTLATLESSPFDRVRMAASATRCTLDELEERVTELAGIGVTAELVLLHPGDGITDLGAAVRYLEEVVPRLAPHENVWWSLSSDPGTFPFLTEHDWVRLAELVTEEDPGHHPLSITVGPESPLLWRRAFTHGSVVAPSPRDAWVQTRDHHKPVSMDMCGYEGDLDDPWRSLTAEEVVTHAWDGAMRRRHVTHGEAYLDEDGLTWSEAGGTLVGAAVPRLALLRQVLAETPDEARYRDEDAPGLEVPGEFYLEFCGVHRFPQRSYEVPAGTYEIEVIDTWEMTVSSLGFQEGETVTVPLPGTCGQAIRVRRRP</sequence>
<dbReference type="Proteomes" id="UP001595851">
    <property type="component" value="Unassembled WGS sequence"/>
</dbReference>
<feature type="domain" description="DUF5605" evidence="1">
    <location>
        <begin position="260"/>
        <end position="327"/>
    </location>
</feature>
<organism evidence="2 3">
    <name type="scientific">Nonomuraea purpurea</name>
    <dbReference type="NCBI Taxonomy" id="1849276"/>
    <lineage>
        <taxon>Bacteria</taxon>
        <taxon>Bacillati</taxon>
        <taxon>Actinomycetota</taxon>
        <taxon>Actinomycetes</taxon>
        <taxon>Streptosporangiales</taxon>
        <taxon>Streptosporangiaceae</taxon>
        <taxon>Nonomuraea</taxon>
    </lineage>
</organism>
<keyword evidence="3" id="KW-1185">Reference proteome</keyword>
<evidence type="ECO:0000313" key="2">
    <source>
        <dbReference type="EMBL" id="MFC4006146.1"/>
    </source>
</evidence>
<dbReference type="InterPro" id="IPR041239">
    <property type="entry name" value="DUF5605"/>
</dbReference>
<reference evidence="3" key="1">
    <citation type="journal article" date="2019" name="Int. J. Syst. Evol. Microbiol.">
        <title>The Global Catalogue of Microorganisms (GCM) 10K type strain sequencing project: providing services to taxonomists for standard genome sequencing and annotation.</title>
        <authorList>
            <consortium name="The Broad Institute Genomics Platform"/>
            <consortium name="The Broad Institute Genome Sequencing Center for Infectious Disease"/>
            <person name="Wu L."/>
            <person name="Ma J."/>
        </authorList>
    </citation>
    <scope>NUCLEOTIDE SEQUENCE [LARGE SCALE GENOMIC DNA]</scope>
    <source>
        <strain evidence="3">TBRC 1276</strain>
    </source>
</reference>
<evidence type="ECO:0000313" key="3">
    <source>
        <dbReference type="Proteomes" id="UP001595851"/>
    </source>
</evidence>
<protein>
    <submittedName>
        <fullName evidence="2">DUF5605 domain-containing protein</fullName>
    </submittedName>
</protein>
<dbReference type="Gene3D" id="2.60.40.3950">
    <property type="match status" value="1"/>
</dbReference>
<dbReference type="Gene3D" id="3.20.20.80">
    <property type="entry name" value="Glycosidases"/>
    <property type="match status" value="1"/>
</dbReference>
<proteinExistence type="predicted"/>
<comment type="caution">
    <text evidence="2">The sequence shown here is derived from an EMBL/GenBank/DDBJ whole genome shotgun (WGS) entry which is preliminary data.</text>
</comment>